<proteinExistence type="predicted"/>
<evidence type="ECO:0000313" key="3">
    <source>
        <dbReference type="Proteomes" id="UP000371977"/>
    </source>
</evidence>
<feature type="transmembrane region" description="Helical" evidence="1">
    <location>
        <begin position="228"/>
        <end position="247"/>
    </location>
</feature>
<dbReference type="EMBL" id="SDGZ01000025">
    <property type="protein sequence ID" value="TYC48000.1"/>
    <property type="molecule type" value="Genomic_DNA"/>
</dbReference>
<reference evidence="2 3" key="1">
    <citation type="submission" date="2019-01" db="EMBL/GenBank/DDBJ databases">
        <title>Weissella sp. nov., a novel lactic acid bacterium isolated from animal feces.</title>
        <authorList>
            <person name="Wang L.-T."/>
        </authorList>
    </citation>
    <scope>NUCLEOTIDE SEQUENCE [LARGE SCALE GENOMIC DNA]</scope>
    <source>
        <strain evidence="2 3">8H-2</strain>
    </source>
</reference>
<feature type="transmembrane region" description="Helical" evidence="1">
    <location>
        <begin position="28"/>
        <end position="47"/>
    </location>
</feature>
<dbReference type="OrthoDB" id="2215210at2"/>
<protein>
    <recommendedName>
        <fullName evidence="4">Conjugal transfer protein TrbL</fullName>
    </recommendedName>
</protein>
<organism evidence="2 3">
    <name type="scientific">Weissella muntiaci</name>
    <dbReference type="NCBI Taxonomy" id="2508881"/>
    <lineage>
        <taxon>Bacteria</taxon>
        <taxon>Bacillati</taxon>
        <taxon>Bacillota</taxon>
        <taxon>Bacilli</taxon>
        <taxon>Lactobacillales</taxon>
        <taxon>Lactobacillaceae</taxon>
        <taxon>Weissella</taxon>
    </lineage>
</organism>
<gene>
    <name evidence="2" type="ORF">ESZ50_10240</name>
</gene>
<dbReference type="Proteomes" id="UP000371977">
    <property type="component" value="Unassembled WGS sequence"/>
</dbReference>
<keyword evidence="1" id="KW-0472">Membrane</keyword>
<name>A0A6C2C1R7_9LACO</name>
<comment type="caution">
    <text evidence="2">The sequence shown here is derived from an EMBL/GenBank/DDBJ whole genome shotgun (WGS) entry which is preliminary data.</text>
</comment>
<dbReference type="AlphaFoldDB" id="A0A6C2C1R7"/>
<feature type="transmembrane region" description="Helical" evidence="1">
    <location>
        <begin position="75"/>
        <end position="95"/>
    </location>
</feature>
<evidence type="ECO:0000313" key="2">
    <source>
        <dbReference type="EMBL" id="TYC48000.1"/>
    </source>
</evidence>
<keyword evidence="3" id="KW-1185">Reference proteome</keyword>
<keyword evidence="1" id="KW-0812">Transmembrane</keyword>
<dbReference type="RefSeq" id="WP_148623672.1">
    <property type="nucleotide sequence ID" value="NZ_SDGZ01000025.1"/>
</dbReference>
<evidence type="ECO:0000256" key="1">
    <source>
        <dbReference type="SAM" id="Phobius"/>
    </source>
</evidence>
<keyword evidence="1" id="KW-1133">Transmembrane helix</keyword>
<sequence>MNVDKDTLNKLLSSLKSYNPTANTFSEAVAKVVLPVAIIIVGIMWYMDFVDVKKQLTSSDANMGFEFWIQSSMKYVIGIMLITFSPMLIDAVMYISSVIGHLINSVSLQGGHGSVSIPEITKKAHGWEKFVIGWLQSVGRIGLWTNQIIAKLLIFLRFLMLYVMKAVAPIMIASYVSDEFKSVAIGYIKQFTALIIQGFVLLLILKIYPVLINNDIFNVAASGDVAQNLAAMFLVIAKAFVIAATLIGSQVLTRRWMGV</sequence>
<evidence type="ECO:0008006" key="4">
    <source>
        <dbReference type="Google" id="ProtNLM"/>
    </source>
</evidence>
<accession>A0A6C2C1R7</accession>
<feature type="transmembrane region" description="Helical" evidence="1">
    <location>
        <begin position="154"/>
        <end position="176"/>
    </location>
</feature>
<feature type="transmembrane region" description="Helical" evidence="1">
    <location>
        <begin position="188"/>
        <end position="208"/>
    </location>
</feature>